<organism evidence="1 2">
    <name type="scientific">Acinetobacter proteolyticus</name>
    <dbReference type="NCBI Taxonomy" id="1776741"/>
    <lineage>
        <taxon>Bacteria</taxon>
        <taxon>Pseudomonadati</taxon>
        <taxon>Pseudomonadota</taxon>
        <taxon>Gammaproteobacteria</taxon>
        <taxon>Moraxellales</taxon>
        <taxon>Moraxellaceae</taxon>
        <taxon>Acinetobacter</taxon>
    </lineage>
</organism>
<dbReference type="Proteomes" id="UP000233553">
    <property type="component" value="Unassembled WGS sequence"/>
</dbReference>
<comment type="caution">
    <text evidence="1">The sequence shown here is derived from an EMBL/GenBank/DDBJ whole genome shotgun (WGS) entry which is preliminary data.</text>
</comment>
<proteinExistence type="predicted"/>
<accession>A0A1E7R246</accession>
<sequence>MQLQRQHLAHFKVHELVLSLSPLQFNPQLVCQIEKSLELSFINDNEPHRVCFANQNTELQDAYKQVFSAVDLLDYLYASLISDQQHAEKIQLQNPALAPIPYPTDNLTFWRMVATGRQYRLSLS</sequence>
<evidence type="ECO:0000313" key="1">
    <source>
        <dbReference type="EMBL" id="PKF35762.1"/>
    </source>
</evidence>
<dbReference type="OrthoDB" id="9759819at2"/>
<gene>
    <name evidence="1" type="ORF">CW311_04105</name>
</gene>
<dbReference type="AlphaFoldDB" id="A0A1E7R246"/>
<name>A0A1E7R246_9GAMM</name>
<protein>
    <submittedName>
        <fullName evidence="1">Uncharacterized protein</fullName>
    </submittedName>
</protein>
<dbReference type="RefSeq" id="WP_070075984.1">
    <property type="nucleotide sequence ID" value="NZ_MKKJ01000023.1"/>
</dbReference>
<dbReference type="EMBL" id="PISJ01000004">
    <property type="protein sequence ID" value="PKF35762.1"/>
    <property type="molecule type" value="Genomic_DNA"/>
</dbReference>
<evidence type="ECO:0000313" key="2">
    <source>
        <dbReference type="Proteomes" id="UP000233553"/>
    </source>
</evidence>
<reference evidence="1 2" key="1">
    <citation type="submission" date="2017-12" db="EMBL/GenBank/DDBJ databases">
        <title>Draft Genome sequences of multiple microbial strains isolated from spacecraft associated surfaces.</title>
        <authorList>
            <person name="Seuylemezian A."/>
            <person name="Vaishampayan P."/>
            <person name="Venkateswaran K."/>
        </authorList>
    </citation>
    <scope>NUCLEOTIDE SEQUENCE [LARGE SCALE GENOMIC DNA]</scope>
    <source>
        <strain evidence="1 2">2P01AA</strain>
    </source>
</reference>